<protein>
    <submittedName>
        <fullName evidence="2">ATP-dependent Clp protease ATP-binding subunit ClpA</fullName>
    </submittedName>
</protein>
<dbReference type="GO" id="GO:0005524">
    <property type="term" value="F:ATP binding"/>
    <property type="evidence" value="ECO:0007669"/>
    <property type="project" value="UniProtKB-KW"/>
</dbReference>
<proteinExistence type="predicted"/>
<dbReference type="GO" id="GO:0008233">
    <property type="term" value="F:peptidase activity"/>
    <property type="evidence" value="ECO:0007669"/>
    <property type="project" value="UniProtKB-KW"/>
</dbReference>
<feature type="compositionally biased region" description="Low complexity" evidence="1">
    <location>
        <begin position="1"/>
        <end position="20"/>
    </location>
</feature>
<name>A0A6J4T114_9SPHN</name>
<keyword evidence="2" id="KW-0645">Protease</keyword>
<organism evidence="2">
    <name type="scientific">uncultured Sphingomonadaceae bacterium</name>
    <dbReference type="NCBI Taxonomy" id="169976"/>
    <lineage>
        <taxon>Bacteria</taxon>
        <taxon>Pseudomonadati</taxon>
        <taxon>Pseudomonadota</taxon>
        <taxon>Alphaproteobacteria</taxon>
        <taxon>Sphingomonadales</taxon>
        <taxon>Sphingomonadaceae</taxon>
        <taxon>environmental samples</taxon>
    </lineage>
</organism>
<evidence type="ECO:0000256" key="1">
    <source>
        <dbReference type="SAM" id="MobiDB-lite"/>
    </source>
</evidence>
<keyword evidence="2" id="KW-0067">ATP-binding</keyword>
<dbReference type="AlphaFoldDB" id="A0A6J4T114"/>
<feature type="region of interest" description="Disordered" evidence="1">
    <location>
        <begin position="1"/>
        <end position="65"/>
    </location>
</feature>
<feature type="non-terminal residue" evidence="2">
    <location>
        <position position="65"/>
    </location>
</feature>
<sequence length="65" mass="7019">GAADAGEDQAAARRGAAVRQARARRRGQGPHQGQRPRVRSDRGRAEAAQEEQEGCQRNARERGGL</sequence>
<feature type="non-terminal residue" evidence="2">
    <location>
        <position position="1"/>
    </location>
</feature>
<keyword evidence="2" id="KW-0378">Hydrolase</keyword>
<evidence type="ECO:0000313" key="2">
    <source>
        <dbReference type="EMBL" id="CAA9510713.1"/>
    </source>
</evidence>
<dbReference type="EMBL" id="CADCVX010000311">
    <property type="protein sequence ID" value="CAA9510713.1"/>
    <property type="molecule type" value="Genomic_DNA"/>
</dbReference>
<accession>A0A6J4T114</accession>
<gene>
    <name evidence="2" type="ORF">AVDCRST_MAG91-1616</name>
</gene>
<keyword evidence="2" id="KW-0547">Nucleotide-binding</keyword>
<dbReference type="GO" id="GO:0006508">
    <property type="term" value="P:proteolysis"/>
    <property type="evidence" value="ECO:0007669"/>
    <property type="project" value="UniProtKB-KW"/>
</dbReference>
<feature type="compositionally biased region" description="Basic and acidic residues" evidence="1">
    <location>
        <begin position="38"/>
        <end position="47"/>
    </location>
</feature>
<reference evidence="2" key="1">
    <citation type="submission" date="2020-02" db="EMBL/GenBank/DDBJ databases">
        <authorList>
            <person name="Meier V. D."/>
        </authorList>
    </citation>
    <scope>NUCLEOTIDE SEQUENCE</scope>
    <source>
        <strain evidence="2">AVDCRST_MAG91</strain>
    </source>
</reference>